<protein>
    <submittedName>
        <fullName evidence="3">Uncharacterized protein</fullName>
    </submittedName>
</protein>
<proteinExistence type="predicted"/>
<dbReference type="EnsemblMetazoa" id="CJA12192.2">
    <property type="protein sequence ID" value="CJA12192.2"/>
    <property type="gene ID" value="WBGene00131396"/>
</dbReference>
<name>A0A8R1DVU5_CAEJA</name>
<evidence type="ECO:0000256" key="1">
    <source>
        <dbReference type="SAM" id="MobiDB-lite"/>
    </source>
</evidence>
<evidence type="ECO:0000256" key="2">
    <source>
        <dbReference type="SAM" id="Phobius"/>
    </source>
</evidence>
<organism evidence="3 4">
    <name type="scientific">Caenorhabditis japonica</name>
    <dbReference type="NCBI Taxonomy" id="281687"/>
    <lineage>
        <taxon>Eukaryota</taxon>
        <taxon>Metazoa</taxon>
        <taxon>Ecdysozoa</taxon>
        <taxon>Nematoda</taxon>
        <taxon>Chromadorea</taxon>
        <taxon>Rhabditida</taxon>
        <taxon>Rhabditina</taxon>
        <taxon>Rhabditomorpha</taxon>
        <taxon>Rhabditoidea</taxon>
        <taxon>Rhabditidae</taxon>
        <taxon>Peloderinae</taxon>
        <taxon>Caenorhabditis</taxon>
    </lineage>
</organism>
<feature type="compositionally biased region" description="Low complexity" evidence="1">
    <location>
        <begin position="65"/>
        <end position="78"/>
    </location>
</feature>
<dbReference type="OMA" id="IDVEMTH"/>
<dbReference type="Proteomes" id="UP000005237">
    <property type="component" value="Unassembled WGS sequence"/>
</dbReference>
<keyword evidence="4" id="KW-1185">Reference proteome</keyword>
<evidence type="ECO:0000313" key="4">
    <source>
        <dbReference type="Proteomes" id="UP000005237"/>
    </source>
</evidence>
<sequence>MPLDYQSEDATTSSRNGIPNGALTVLIIAAIAIVSVLITLFCMLVNNRRTARLRQRTQQRDPPTVLRLSQSSVLSSPVDAPRPANFPPSYISSPSYDPKFDAPPSYEEAVRAMVQNQSNGQLTVLTTPTAVNATVFTVVESASSTPSSSTEPEAAAQIDVEMTHAQRPMASPVTV</sequence>
<reference evidence="4" key="1">
    <citation type="submission" date="2010-08" db="EMBL/GenBank/DDBJ databases">
        <authorList>
            <consortium name="Caenorhabditis japonica Sequencing Consortium"/>
            <person name="Wilson R.K."/>
        </authorList>
    </citation>
    <scope>NUCLEOTIDE SEQUENCE [LARGE SCALE GENOMIC DNA]</scope>
    <source>
        <strain evidence="4">DF5081</strain>
    </source>
</reference>
<keyword evidence="2" id="KW-0472">Membrane</keyword>
<feature type="region of interest" description="Disordered" evidence="1">
    <location>
        <begin position="54"/>
        <end position="94"/>
    </location>
</feature>
<reference evidence="3" key="2">
    <citation type="submission" date="2022-06" db="UniProtKB">
        <authorList>
            <consortium name="EnsemblMetazoa"/>
        </authorList>
    </citation>
    <scope>IDENTIFICATION</scope>
    <source>
        <strain evidence="3">DF5081</strain>
    </source>
</reference>
<keyword evidence="2" id="KW-1133">Transmembrane helix</keyword>
<accession>A0A8R1DVU5</accession>
<evidence type="ECO:0000313" key="3">
    <source>
        <dbReference type="EnsemblMetazoa" id="CJA12192.1"/>
    </source>
</evidence>
<dbReference type="AlphaFoldDB" id="A0A8R1DVU5"/>
<dbReference type="EnsemblMetazoa" id="CJA12192.1">
    <property type="protein sequence ID" value="CJA12192.1"/>
    <property type="gene ID" value="WBGene00131396"/>
</dbReference>
<feature type="transmembrane region" description="Helical" evidence="2">
    <location>
        <begin position="22"/>
        <end position="46"/>
    </location>
</feature>
<keyword evidence="2" id="KW-0812">Transmembrane</keyword>